<keyword evidence="3" id="KW-1185">Reference proteome</keyword>
<reference evidence="3" key="1">
    <citation type="submission" date="2011-02" db="EMBL/GenBank/DDBJ databases">
        <title>The complete genome of Planctomyces brasiliensis DSM 5305.</title>
        <authorList>
            <person name="Lucas S."/>
            <person name="Copeland A."/>
            <person name="Lapidus A."/>
            <person name="Bruce D."/>
            <person name="Goodwin L."/>
            <person name="Pitluck S."/>
            <person name="Kyrpides N."/>
            <person name="Mavromatis K."/>
            <person name="Pagani I."/>
            <person name="Ivanova N."/>
            <person name="Ovchinnikova G."/>
            <person name="Lu M."/>
            <person name="Detter J.C."/>
            <person name="Han C."/>
            <person name="Land M."/>
            <person name="Hauser L."/>
            <person name="Markowitz V."/>
            <person name="Cheng J.-F."/>
            <person name="Hugenholtz P."/>
            <person name="Woyke T."/>
            <person name="Wu D."/>
            <person name="Tindall B."/>
            <person name="Pomrenke H.G."/>
            <person name="Brambilla E."/>
            <person name="Klenk H.-P."/>
            <person name="Eisen J.A."/>
        </authorList>
    </citation>
    <scope>NUCLEOTIDE SEQUENCE [LARGE SCALE GENOMIC DNA]</scope>
    <source>
        <strain evidence="3">ATCC 49424 / DSM 5305 / JCM 21570 / NBRC 103401 / IFAM 1448</strain>
    </source>
</reference>
<evidence type="ECO:0000313" key="2">
    <source>
        <dbReference type="EMBL" id="ADY61317.1"/>
    </source>
</evidence>
<evidence type="ECO:0000313" key="3">
    <source>
        <dbReference type="Proteomes" id="UP000006860"/>
    </source>
</evidence>
<keyword evidence="1" id="KW-0472">Membrane</keyword>
<dbReference type="EMBL" id="CP002546">
    <property type="protein sequence ID" value="ADY61317.1"/>
    <property type="molecule type" value="Genomic_DNA"/>
</dbReference>
<dbReference type="Proteomes" id="UP000006860">
    <property type="component" value="Chromosome"/>
</dbReference>
<gene>
    <name evidence="2" type="ordered locus">Plabr_3727</name>
</gene>
<protein>
    <submittedName>
        <fullName evidence="2">Uncharacterized protein</fullName>
    </submittedName>
</protein>
<dbReference type="OrthoDB" id="217086at2"/>
<organism evidence="2 3">
    <name type="scientific">Rubinisphaera brasiliensis (strain ATCC 49424 / DSM 5305 / JCM 21570 / IAM 15109 / NBRC 103401 / IFAM 1448)</name>
    <name type="common">Planctomyces brasiliensis</name>
    <dbReference type="NCBI Taxonomy" id="756272"/>
    <lineage>
        <taxon>Bacteria</taxon>
        <taxon>Pseudomonadati</taxon>
        <taxon>Planctomycetota</taxon>
        <taxon>Planctomycetia</taxon>
        <taxon>Planctomycetales</taxon>
        <taxon>Planctomycetaceae</taxon>
        <taxon>Rubinisphaera</taxon>
    </lineage>
</organism>
<accession>F0SR70</accession>
<feature type="transmembrane region" description="Helical" evidence="1">
    <location>
        <begin position="12"/>
        <end position="29"/>
    </location>
</feature>
<evidence type="ECO:0000256" key="1">
    <source>
        <dbReference type="SAM" id="Phobius"/>
    </source>
</evidence>
<sequence>MSENQAWYQNGWIMLFLAVVVLPLGIQLFNEYQESQLPHIRPQVAVRMEDPFGEGPVLHVVVWHQNAGNLRNGVLVVSVKGELVEEEENRATRVHTFETWEPNKENQLEFEIPLIHFDPEVELRFTVLMKSVNCQQSLRMYDWKGNDMPE</sequence>
<name>F0SR70_RUBBR</name>
<dbReference type="AlphaFoldDB" id="F0SR70"/>
<dbReference type="STRING" id="756272.Plabr_3727"/>
<keyword evidence="1" id="KW-0812">Transmembrane</keyword>
<keyword evidence="1" id="KW-1133">Transmembrane helix</keyword>
<dbReference type="RefSeq" id="WP_013630036.1">
    <property type="nucleotide sequence ID" value="NC_015174.1"/>
</dbReference>
<proteinExistence type="predicted"/>
<dbReference type="KEGG" id="pbs:Plabr_3727"/>
<dbReference type="HOGENOM" id="CLU_1702928_0_0_0"/>